<organism evidence="9 10">
    <name type="scientific">Carpediemonas membranifera</name>
    <dbReference type="NCBI Taxonomy" id="201153"/>
    <lineage>
        <taxon>Eukaryota</taxon>
        <taxon>Metamonada</taxon>
        <taxon>Carpediemonas-like organisms</taxon>
        <taxon>Carpediemonas</taxon>
    </lineage>
</organism>
<name>A0A8J6E296_9EUKA</name>
<dbReference type="InterPro" id="IPR011545">
    <property type="entry name" value="DEAD/DEAH_box_helicase_dom"/>
</dbReference>
<evidence type="ECO:0000256" key="1">
    <source>
        <dbReference type="ARBA" id="ARBA00012552"/>
    </source>
</evidence>
<evidence type="ECO:0000259" key="7">
    <source>
        <dbReference type="PROSITE" id="PS51192"/>
    </source>
</evidence>
<dbReference type="GO" id="GO:0003676">
    <property type="term" value="F:nucleic acid binding"/>
    <property type="evidence" value="ECO:0007669"/>
    <property type="project" value="InterPro"/>
</dbReference>
<evidence type="ECO:0000256" key="5">
    <source>
        <dbReference type="ARBA" id="ARBA00022840"/>
    </source>
</evidence>
<dbReference type="GO" id="GO:0003724">
    <property type="term" value="F:RNA helicase activity"/>
    <property type="evidence" value="ECO:0007669"/>
    <property type="project" value="UniProtKB-EC"/>
</dbReference>
<dbReference type="Proteomes" id="UP000717585">
    <property type="component" value="Unassembled WGS sequence"/>
</dbReference>
<evidence type="ECO:0000256" key="4">
    <source>
        <dbReference type="ARBA" id="ARBA00022806"/>
    </source>
</evidence>
<dbReference type="AlphaFoldDB" id="A0A8J6E296"/>
<evidence type="ECO:0000313" key="10">
    <source>
        <dbReference type="Proteomes" id="UP000717585"/>
    </source>
</evidence>
<dbReference type="OrthoDB" id="196131at2759"/>
<evidence type="ECO:0000256" key="2">
    <source>
        <dbReference type="ARBA" id="ARBA00022741"/>
    </source>
</evidence>
<feature type="domain" description="Helicase ATP-binding" evidence="7">
    <location>
        <begin position="183"/>
        <end position="366"/>
    </location>
</feature>
<reference evidence="9" key="1">
    <citation type="submission" date="2021-05" db="EMBL/GenBank/DDBJ databases">
        <title>A free-living protist that lacks canonical eukaryotic 1 DNA replication and segregation systems.</title>
        <authorList>
            <person name="Salas-Leiva D.E."/>
            <person name="Tromer E.C."/>
            <person name="Curtis B.A."/>
            <person name="Jerlstrom-Hultqvist J."/>
            <person name="Kolisko M."/>
            <person name="Yi Z."/>
            <person name="Salas-Leiva J.S."/>
            <person name="Gallot-Lavallee L."/>
            <person name="Kops G.J.P.L."/>
            <person name="Archibald J.M."/>
            <person name="Simpson A.G.B."/>
            <person name="Roger A.J."/>
        </authorList>
    </citation>
    <scope>NUCLEOTIDE SEQUENCE</scope>
    <source>
        <strain evidence="9">BICM</strain>
    </source>
</reference>
<keyword evidence="2 6" id="KW-0547">Nucleotide-binding</keyword>
<dbReference type="EC" id="3.6.4.13" evidence="1"/>
<accession>A0A8J6E296</accession>
<dbReference type="InterPro" id="IPR027417">
    <property type="entry name" value="P-loop_NTPase"/>
</dbReference>
<dbReference type="GO" id="GO:0016787">
    <property type="term" value="F:hydrolase activity"/>
    <property type="evidence" value="ECO:0007669"/>
    <property type="project" value="UniProtKB-KW"/>
</dbReference>
<dbReference type="Gene3D" id="3.40.50.300">
    <property type="entry name" value="P-loop containing nucleotide triphosphate hydrolases"/>
    <property type="match status" value="2"/>
</dbReference>
<dbReference type="Pfam" id="PF00271">
    <property type="entry name" value="Helicase_C"/>
    <property type="match status" value="1"/>
</dbReference>
<keyword evidence="3 6" id="KW-0378">Hydrolase</keyword>
<keyword evidence="5 6" id="KW-0067">ATP-binding</keyword>
<dbReference type="SMART" id="SM00490">
    <property type="entry name" value="HELICc"/>
    <property type="match status" value="1"/>
</dbReference>
<dbReference type="EMBL" id="JAHDYR010000053">
    <property type="protein sequence ID" value="KAG9391642.1"/>
    <property type="molecule type" value="Genomic_DNA"/>
</dbReference>
<evidence type="ECO:0000256" key="3">
    <source>
        <dbReference type="ARBA" id="ARBA00022801"/>
    </source>
</evidence>
<dbReference type="Pfam" id="PF00270">
    <property type="entry name" value="DEAD"/>
    <property type="match status" value="1"/>
</dbReference>
<dbReference type="InterPro" id="IPR014001">
    <property type="entry name" value="Helicase_ATP-bd"/>
</dbReference>
<dbReference type="InterPro" id="IPR000629">
    <property type="entry name" value="RNA-helicase_DEAD-box_CS"/>
</dbReference>
<dbReference type="SMART" id="SM00487">
    <property type="entry name" value="DEXDc"/>
    <property type="match status" value="1"/>
</dbReference>
<sequence>MLCALLPAKRLNDRSCCTGALLSVWWLRGLTRMTSVVCRPMDPWETFCDDLDANLGADKGVMVGVSASNVVEYDPAFRDVKQASEAPQSVSKAEKKQNKLKLAHRDIPKLEVVPTPYREAPSVVARTDEEVEAFRASHSIEIDGTDVPHPIKRWDEAGLISAVLHKFVSEGWKEPTAIQCQALPVVMTGRNLIGIAETGSGKTLAFVLPMLRHVAAQTRSRGRGKPAMPVAVILSPTRELAQQISDVIEKFVGLYKPEIRLATCIGGDSIDRDIGKFKAGVDIVCATPGRLVDILTIQNCKVANLHRASFVVLDEADRMFDQGFGQQVKTILRWAPKEKQTVMFSATFPREMEILARDTLVNPTTKKSDYVRIRIGGVTKLSPLIQQHVKVVEHYEKMTHLAAALREHVVGDQAAIVFVNEQTDADKLFQAVKSEIPDIRFGVSHGGKIQEDREAAMEALRTGETQVLIATSVAARGIDVDKVRLVFNYAAPDHLEDYVHRCGRTGRAGTKGVAITMVTAADEASAEPIAFSLADSGVAVPHELWYLVAARRYRVAAGHAKKKHSGFEGRGFKFSALEQRKVAEERQKKAETADIEVEELETEQPKKKHVAREKTFVDRLDPALLQTANDIARRLAEESNQEFRPIDQYRILIPAGQLDTTTRGSVMQAEFKEELSSKFECNLVLRGTYISGGTGAERAAAQHFILTGRNAGLLRAARDLVKERIGEVQAKGGGRYSFE</sequence>
<gene>
    <name evidence="9" type="ORF">J8273_6407</name>
</gene>
<dbReference type="SUPFAM" id="SSF52540">
    <property type="entry name" value="P-loop containing nucleoside triphosphate hydrolases"/>
    <property type="match status" value="1"/>
</dbReference>
<evidence type="ECO:0000313" key="9">
    <source>
        <dbReference type="EMBL" id="KAG9391642.1"/>
    </source>
</evidence>
<dbReference type="PROSITE" id="PS51192">
    <property type="entry name" value="HELICASE_ATP_BIND_1"/>
    <property type="match status" value="1"/>
</dbReference>
<comment type="caution">
    <text evidence="9">The sequence shown here is derived from an EMBL/GenBank/DDBJ whole genome shotgun (WGS) entry which is preliminary data.</text>
</comment>
<feature type="domain" description="Helicase C-terminal" evidence="8">
    <location>
        <begin position="397"/>
        <end position="552"/>
    </location>
</feature>
<dbReference type="CDD" id="cd18787">
    <property type="entry name" value="SF2_C_DEAD"/>
    <property type="match status" value="1"/>
</dbReference>
<dbReference type="GO" id="GO:0005524">
    <property type="term" value="F:ATP binding"/>
    <property type="evidence" value="ECO:0007669"/>
    <property type="project" value="UniProtKB-KW"/>
</dbReference>
<dbReference type="PROSITE" id="PS51194">
    <property type="entry name" value="HELICASE_CTER"/>
    <property type="match status" value="1"/>
</dbReference>
<evidence type="ECO:0000259" key="8">
    <source>
        <dbReference type="PROSITE" id="PS51194"/>
    </source>
</evidence>
<evidence type="ECO:0000256" key="6">
    <source>
        <dbReference type="RuleBase" id="RU000492"/>
    </source>
</evidence>
<keyword evidence="10" id="KW-1185">Reference proteome</keyword>
<protein>
    <recommendedName>
        <fullName evidence="1">RNA helicase</fullName>
        <ecNumber evidence="1">3.6.4.13</ecNumber>
    </recommendedName>
</protein>
<keyword evidence="4 6" id="KW-0347">Helicase</keyword>
<dbReference type="PROSITE" id="PS00039">
    <property type="entry name" value="DEAD_ATP_HELICASE"/>
    <property type="match status" value="1"/>
</dbReference>
<comment type="similarity">
    <text evidence="6">Belongs to the DEAD box helicase family.</text>
</comment>
<dbReference type="InterPro" id="IPR001650">
    <property type="entry name" value="Helicase_C-like"/>
</dbReference>
<dbReference type="PANTHER" id="PTHR47958">
    <property type="entry name" value="ATP-DEPENDENT RNA HELICASE DBP3"/>
    <property type="match status" value="1"/>
</dbReference>
<proteinExistence type="inferred from homology"/>